<gene>
    <name evidence="10" type="ORF">FUA23_16080</name>
</gene>
<evidence type="ECO:0000313" key="11">
    <source>
        <dbReference type="Proteomes" id="UP000321907"/>
    </source>
</evidence>
<dbReference type="InterPro" id="IPR005467">
    <property type="entry name" value="His_kinase_dom"/>
</dbReference>
<evidence type="ECO:0000256" key="7">
    <source>
        <dbReference type="ARBA" id="ARBA00022989"/>
    </source>
</evidence>
<evidence type="ECO:0000256" key="1">
    <source>
        <dbReference type="ARBA" id="ARBA00000085"/>
    </source>
</evidence>
<dbReference type="CDD" id="cd00075">
    <property type="entry name" value="HATPase"/>
    <property type="match status" value="1"/>
</dbReference>
<evidence type="ECO:0000256" key="8">
    <source>
        <dbReference type="SAM" id="Phobius"/>
    </source>
</evidence>
<evidence type="ECO:0000313" key="10">
    <source>
        <dbReference type="EMBL" id="TXF88158.1"/>
    </source>
</evidence>
<dbReference type="Pfam" id="PF00512">
    <property type="entry name" value="HisKA"/>
    <property type="match status" value="1"/>
</dbReference>
<feature type="transmembrane region" description="Helical" evidence="8">
    <location>
        <begin position="7"/>
        <end position="28"/>
    </location>
</feature>
<dbReference type="PANTHER" id="PTHR45436:SF5">
    <property type="entry name" value="SENSOR HISTIDINE KINASE TRCS"/>
    <property type="match status" value="1"/>
</dbReference>
<dbReference type="PANTHER" id="PTHR45436">
    <property type="entry name" value="SENSOR HISTIDINE KINASE YKOH"/>
    <property type="match status" value="1"/>
</dbReference>
<comment type="caution">
    <text evidence="10">The sequence shown here is derived from an EMBL/GenBank/DDBJ whole genome shotgun (WGS) entry which is preliminary data.</text>
</comment>
<dbReference type="OrthoDB" id="1522504at2"/>
<evidence type="ECO:0000256" key="6">
    <source>
        <dbReference type="ARBA" id="ARBA00022777"/>
    </source>
</evidence>
<keyword evidence="3" id="KW-0597">Phosphoprotein</keyword>
<dbReference type="PROSITE" id="PS50109">
    <property type="entry name" value="HIS_KIN"/>
    <property type="match status" value="1"/>
</dbReference>
<dbReference type="InterPro" id="IPR036890">
    <property type="entry name" value="HATPase_C_sf"/>
</dbReference>
<reference evidence="10 11" key="1">
    <citation type="submission" date="2019-08" db="EMBL/GenBank/DDBJ databases">
        <title>Lewinella sp. strain SSH13 Genome sequencing and assembly.</title>
        <authorList>
            <person name="Kim I."/>
        </authorList>
    </citation>
    <scope>NUCLEOTIDE SEQUENCE [LARGE SCALE GENOMIC DNA]</scope>
    <source>
        <strain evidence="10 11">SSH13</strain>
    </source>
</reference>
<dbReference type="Gene3D" id="1.10.287.130">
    <property type="match status" value="1"/>
</dbReference>
<keyword evidence="5 8" id="KW-0812">Transmembrane</keyword>
<evidence type="ECO:0000256" key="4">
    <source>
        <dbReference type="ARBA" id="ARBA00022679"/>
    </source>
</evidence>
<dbReference type="EMBL" id="VOXD01000026">
    <property type="protein sequence ID" value="TXF88158.1"/>
    <property type="molecule type" value="Genomic_DNA"/>
</dbReference>
<sequence>MKLLNQSLLYLFVPLFVIVSVWAVVFYVNMLDEVYDSIDDGLDNSKLLIIRKSAEDSTVLSRREFAEGNYSIREIGQRNALARKDLYQDTLMYMLNEEEMEPVRLLTTAFERGGKYYELKVINSMVEEDDQIANLLWSVLWLYLLLLGSIALINNLALKKLWQPFYDYLEQLKRYRIDRDEEMNPIETDTKEFLELKKSADILILHSREAYRNQKQFNENAAHELQTPLAVITNKLELLLEDSRLMPENAAVVSQVMDTTARLIQLNRSLLLLSKIENKQFFDNHPVSINQVMRRVEDELEELFLYRNIEISFEEAEEVVANMDAHLAYVLVANLIRNAIFHNIEGGTVRVAFGDRSMTVNNTSSTGELNGSMVFKRFYKADGARKSTGLGLAIVHAICDLYGYKVSYSYEDSHSFRVDF</sequence>
<evidence type="ECO:0000256" key="5">
    <source>
        <dbReference type="ARBA" id="ARBA00022692"/>
    </source>
</evidence>
<dbReference type="GO" id="GO:0000155">
    <property type="term" value="F:phosphorelay sensor kinase activity"/>
    <property type="evidence" value="ECO:0007669"/>
    <property type="project" value="InterPro"/>
</dbReference>
<dbReference type="Pfam" id="PF02518">
    <property type="entry name" value="HATPase_c"/>
    <property type="match status" value="1"/>
</dbReference>
<accession>A0A5C7FLB1</accession>
<dbReference type="SUPFAM" id="SSF47384">
    <property type="entry name" value="Homodimeric domain of signal transducing histidine kinase"/>
    <property type="match status" value="1"/>
</dbReference>
<keyword evidence="7 8" id="KW-1133">Transmembrane helix</keyword>
<dbReference type="SUPFAM" id="SSF55874">
    <property type="entry name" value="ATPase domain of HSP90 chaperone/DNA topoisomerase II/histidine kinase"/>
    <property type="match status" value="1"/>
</dbReference>
<dbReference type="AlphaFoldDB" id="A0A5C7FLB1"/>
<keyword evidence="4" id="KW-0808">Transferase</keyword>
<keyword evidence="8" id="KW-0472">Membrane</keyword>
<organism evidence="10 11">
    <name type="scientific">Neolewinella aurantiaca</name>
    <dbReference type="NCBI Taxonomy" id="2602767"/>
    <lineage>
        <taxon>Bacteria</taxon>
        <taxon>Pseudomonadati</taxon>
        <taxon>Bacteroidota</taxon>
        <taxon>Saprospiria</taxon>
        <taxon>Saprospirales</taxon>
        <taxon>Lewinellaceae</taxon>
        <taxon>Neolewinella</taxon>
    </lineage>
</organism>
<evidence type="ECO:0000256" key="2">
    <source>
        <dbReference type="ARBA" id="ARBA00012438"/>
    </source>
</evidence>
<evidence type="ECO:0000256" key="3">
    <source>
        <dbReference type="ARBA" id="ARBA00022553"/>
    </source>
</evidence>
<dbReference type="GO" id="GO:0005886">
    <property type="term" value="C:plasma membrane"/>
    <property type="evidence" value="ECO:0007669"/>
    <property type="project" value="TreeGrafter"/>
</dbReference>
<dbReference type="InterPro" id="IPR003661">
    <property type="entry name" value="HisK_dim/P_dom"/>
</dbReference>
<dbReference type="Proteomes" id="UP000321907">
    <property type="component" value="Unassembled WGS sequence"/>
</dbReference>
<dbReference type="InterPro" id="IPR036097">
    <property type="entry name" value="HisK_dim/P_sf"/>
</dbReference>
<feature type="domain" description="Histidine kinase" evidence="9">
    <location>
        <begin position="220"/>
        <end position="420"/>
    </location>
</feature>
<dbReference type="RefSeq" id="WP_147931784.1">
    <property type="nucleotide sequence ID" value="NZ_VOXD01000026.1"/>
</dbReference>
<dbReference type="Gene3D" id="3.30.565.10">
    <property type="entry name" value="Histidine kinase-like ATPase, C-terminal domain"/>
    <property type="match status" value="1"/>
</dbReference>
<dbReference type="InterPro" id="IPR003594">
    <property type="entry name" value="HATPase_dom"/>
</dbReference>
<keyword evidence="6 10" id="KW-0418">Kinase</keyword>
<dbReference type="CDD" id="cd00082">
    <property type="entry name" value="HisKA"/>
    <property type="match status" value="1"/>
</dbReference>
<comment type="catalytic activity">
    <reaction evidence="1">
        <text>ATP + protein L-histidine = ADP + protein N-phospho-L-histidine.</text>
        <dbReference type="EC" id="2.7.13.3"/>
    </reaction>
</comment>
<keyword evidence="11" id="KW-1185">Reference proteome</keyword>
<dbReference type="EC" id="2.7.13.3" evidence="2"/>
<name>A0A5C7FLB1_9BACT</name>
<evidence type="ECO:0000259" key="9">
    <source>
        <dbReference type="PROSITE" id="PS50109"/>
    </source>
</evidence>
<protein>
    <recommendedName>
        <fullName evidence="2">histidine kinase</fullName>
        <ecNumber evidence="2">2.7.13.3</ecNumber>
    </recommendedName>
</protein>
<dbReference type="SMART" id="SM00388">
    <property type="entry name" value="HisKA"/>
    <property type="match status" value="1"/>
</dbReference>
<feature type="transmembrane region" description="Helical" evidence="8">
    <location>
        <begin position="135"/>
        <end position="158"/>
    </location>
</feature>
<dbReference type="InterPro" id="IPR050428">
    <property type="entry name" value="TCS_sensor_his_kinase"/>
</dbReference>
<proteinExistence type="predicted"/>